<evidence type="ECO:0000256" key="1">
    <source>
        <dbReference type="ARBA" id="ARBA00022737"/>
    </source>
</evidence>
<proteinExistence type="predicted"/>
<keyword evidence="5" id="KW-1185">Reference proteome</keyword>
<dbReference type="PANTHER" id="PTHR44858">
    <property type="entry name" value="TETRATRICOPEPTIDE REPEAT PROTEIN 6"/>
    <property type="match status" value="1"/>
</dbReference>
<comment type="caution">
    <text evidence="4">The sequence shown here is derived from an EMBL/GenBank/DDBJ whole genome shotgun (WGS) entry which is preliminary data.</text>
</comment>
<dbReference type="SUPFAM" id="SSF48452">
    <property type="entry name" value="TPR-like"/>
    <property type="match status" value="2"/>
</dbReference>
<dbReference type="InterPro" id="IPR011990">
    <property type="entry name" value="TPR-like_helical_dom_sf"/>
</dbReference>
<evidence type="ECO:0008006" key="6">
    <source>
        <dbReference type="Google" id="ProtNLM"/>
    </source>
</evidence>
<protein>
    <recommendedName>
        <fullName evidence="6">Tetratricopeptide repeat protein</fullName>
    </recommendedName>
</protein>
<feature type="repeat" description="TPR" evidence="3">
    <location>
        <begin position="117"/>
        <end position="150"/>
    </location>
</feature>
<sequence length="318" mass="36625">MKKLLLLLTIFPFLAFGQVKKMYREALRTSNLKERISILNEAIKLEPQYYDAIFQRGLAKNNLGDYRGAIADYSRIIINKQDANTFFNRGNAKYSLQDFSGAKADYAKAYFLDDDFIDALYSLACVKLDLGEFENAITDFSKILKIAPDFAKVYILRGHARKALKDYEIALKDYNTAILIEPSIESYYNRGIFFMELNYLKEAKNDLSIVLRADKNNAYSYFYRGAVNLFLGLYDDAASDFKKAKDFDTMDFDTYLGLAMAYQKLGSLEQASVYLKKANSIIAPGEAINTIEDYKYTFWHQNYYHYFNNSINAIVKAQ</sequence>
<evidence type="ECO:0000313" key="5">
    <source>
        <dbReference type="Proteomes" id="UP001139199"/>
    </source>
</evidence>
<dbReference type="InterPro" id="IPR050498">
    <property type="entry name" value="Ycf3"/>
</dbReference>
<feature type="repeat" description="TPR" evidence="3">
    <location>
        <begin position="151"/>
        <end position="184"/>
    </location>
</feature>
<dbReference type="Pfam" id="PF13181">
    <property type="entry name" value="TPR_8"/>
    <property type="match status" value="3"/>
</dbReference>
<dbReference type="EMBL" id="JAJAPW010000005">
    <property type="protein sequence ID" value="MCB4799580.1"/>
    <property type="molecule type" value="Genomic_DNA"/>
</dbReference>
<dbReference type="RefSeq" id="WP_226544062.1">
    <property type="nucleotide sequence ID" value="NZ_JAJAPW010000005.1"/>
</dbReference>
<dbReference type="AlphaFoldDB" id="A0A9X1I218"/>
<keyword evidence="2 3" id="KW-0802">TPR repeat</keyword>
<dbReference type="InterPro" id="IPR019734">
    <property type="entry name" value="TPR_rpt"/>
</dbReference>
<dbReference type="PROSITE" id="PS50005">
    <property type="entry name" value="TPR"/>
    <property type="match status" value="2"/>
</dbReference>
<reference evidence="4" key="1">
    <citation type="submission" date="2021-10" db="EMBL/GenBank/DDBJ databases">
        <title>Tamlana sargassums sp. nov., and Tamlana laminarinivorans sp. nov., two new bacteria isolated from the brown alga.</title>
        <authorList>
            <person name="Li J."/>
        </authorList>
    </citation>
    <scope>NUCLEOTIDE SEQUENCE</scope>
    <source>
        <strain evidence="4">PT2-4</strain>
    </source>
</reference>
<dbReference type="Gene3D" id="1.25.40.10">
    <property type="entry name" value="Tetratricopeptide repeat domain"/>
    <property type="match status" value="3"/>
</dbReference>
<gene>
    <name evidence="4" type="ORF">LG649_12035</name>
</gene>
<keyword evidence="1" id="KW-0677">Repeat</keyword>
<evidence type="ECO:0000256" key="3">
    <source>
        <dbReference type="PROSITE-ProRule" id="PRU00339"/>
    </source>
</evidence>
<dbReference type="PANTHER" id="PTHR44858:SF1">
    <property type="entry name" value="UDP-N-ACETYLGLUCOSAMINE--PEPTIDE N-ACETYLGLUCOSAMINYLTRANSFERASE SPINDLY-RELATED"/>
    <property type="match status" value="1"/>
</dbReference>
<name>A0A9X1I218_9FLAO</name>
<accession>A0A9X1I218</accession>
<evidence type="ECO:0000313" key="4">
    <source>
        <dbReference type="EMBL" id="MCB4799580.1"/>
    </source>
</evidence>
<dbReference type="Proteomes" id="UP001139199">
    <property type="component" value="Unassembled WGS sequence"/>
</dbReference>
<evidence type="ECO:0000256" key="2">
    <source>
        <dbReference type="ARBA" id="ARBA00022803"/>
    </source>
</evidence>
<dbReference type="Pfam" id="PF13174">
    <property type="entry name" value="TPR_6"/>
    <property type="match status" value="1"/>
</dbReference>
<dbReference type="SMART" id="SM00028">
    <property type="entry name" value="TPR"/>
    <property type="match status" value="7"/>
</dbReference>
<organism evidence="4 5">
    <name type="scientific">Neotamlana laminarinivorans</name>
    <dbReference type="NCBI Taxonomy" id="2883124"/>
    <lineage>
        <taxon>Bacteria</taxon>
        <taxon>Pseudomonadati</taxon>
        <taxon>Bacteroidota</taxon>
        <taxon>Flavobacteriia</taxon>
        <taxon>Flavobacteriales</taxon>
        <taxon>Flavobacteriaceae</taxon>
        <taxon>Neotamlana</taxon>
    </lineage>
</organism>